<reference evidence="1 2" key="1">
    <citation type="submission" date="2012-02" db="EMBL/GenBank/DDBJ databases">
        <title>Complete sequence of chromosome of Singulisphaera acidiphila DSM 18658.</title>
        <authorList>
            <consortium name="US DOE Joint Genome Institute (JGI-PGF)"/>
            <person name="Lucas S."/>
            <person name="Copeland A."/>
            <person name="Lapidus A."/>
            <person name="Glavina del Rio T."/>
            <person name="Dalin E."/>
            <person name="Tice H."/>
            <person name="Bruce D."/>
            <person name="Goodwin L."/>
            <person name="Pitluck S."/>
            <person name="Peters L."/>
            <person name="Ovchinnikova G."/>
            <person name="Chertkov O."/>
            <person name="Kyrpides N."/>
            <person name="Mavromatis K."/>
            <person name="Ivanova N."/>
            <person name="Brettin T."/>
            <person name="Detter J.C."/>
            <person name="Han C."/>
            <person name="Larimer F."/>
            <person name="Land M."/>
            <person name="Hauser L."/>
            <person name="Markowitz V."/>
            <person name="Cheng J.-F."/>
            <person name="Hugenholtz P."/>
            <person name="Woyke T."/>
            <person name="Wu D."/>
            <person name="Tindall B."/>
            <person name="Pomrenke H."/>
            <person name="Brambilla E."/>
            <person name="Klenk H.-P."/>
            <person name="Eisen J.A."/>
        </authorList>
    </citation>
    <scope>NUCLEOTIDE SEQUENCE [LARGE SCALE GENOMIC DNA]</scope>
    <source>
        <strain evidence="2">ATCC BAA-1392 / DSM 18658 / VKM B-2454 / MOB10</strain>
    </source>
</reference>
<dbReference type="AlphaFoldDB" id="L0DCP1"/>
<accession>L0DCP1</accession>
<proteinExistence type="predicted"/>
<dbReference type="Proteomes" id="UP000010798">
    <property type="component" value="Chromosome"/>
</dbReference>
<protein>
    <submittedName>
        <fullName evidence="1">Uncharacterized protein</fullName>
    </submittedName>
</protein>
<dbReference type="EMBL" id="CP003364">
    <property type="protein sequence ID" value="AGA26401.1"/>
    <property type="molecule type" value="Genomic_DNA"/>
</dbReference>
<sequence length="83" mass="9523">MSLQVAVTEGTEGDRRGRCDAAVFGKNHLTILPDELDAGRELDQPLAEAHEQVINLGSLRRPIVKIRCFRWYSKKTRKLPFRF</sequence>
<keyword evidence="2" id="KW-1185">Reference proteome</keyword>
<organism evidence="1 2">
    <name type="scientific">Singulisphaera acidiphila (strain ATCC BAA-1392 / DSM 18658 / VKM B-2454 / MOB10)</name>
    <dbReference type="NCBI Taxonomy" id="886293"/>
    <lineage>
        <taxon>Bacteria</taxon>
        <taxon>Pseudomonadati</taxon>
        <taxon>Planctomycetota</taxon>
        <taxon>Planctomycetia</taxon>
        <taxon>Isosphaerales</taxon>
        <taxon>Isosphaeraceae</taxon>
        <taxon>Singulisphaera</taxon>
    </lineage>
</organism>
<dbReference type="HOGENOM" id="CLU_2540750_0_0_0"/>
<name>L0DCP1_SINAD</name>
<evidence type="ECO:0000313" key="2">
    <source>
        <dbReference type="Proteomes" id="UP000010798"/>
    </source>
</evidence>
<gene>
    <name evidence="1" type="ordered locus">Sinac_2064</name>
</gene>
<dbReference type="KEGG" id="saci:Sinac_2064"/>
<evidence type="ECO:0000313" key="1">
    <source>
        <dbReference type="EMBL" id="AGA26401.1"/>
    </source>
</evidence>